<dbReference type="Proteomes" id="UP001066276">
    <property type="component" value="Chromosome 3_1"/>
</dbReference>
<dbReference type="EMBL" id="JANPWB010000005">
    <property type="protein sequence ID" value="KAJ1185414.1"/>
    <property type="molecule type" value="Genomic_DNA"/>
</dbReference>
<proteinExistence type="predicted"/>
<protein>
    <submittedName>
        <fullName evidence="2">Uncharacterized protein</fullName>
    </submittedName>
</protein>
<feature type="region of interest" description="Disordered" evidence="1">
    <location>
        <begin position="1"/>
        <end position="77"/>
    </location>
</feature>
<gene>
    <name evidence="2" type="ORF">NDU88_002207</name>
</gene>
<dbReference type="AlphaFoldDB" id="A0AAV7UAK8"/>
<accession>A0AAV7UAK8</accession>
<sequence length="77" mass="8849">MRGCKREDPEMPGRIHMERNPGGDDRREDQRNGRRPWRSTTRRRPEFLGGDHGGALPGDVRSSWEESSSEEQTPSQS</sequence>
<name>A0AAV7UAK8_PLEWA</name>
<reference evidence="2" key="1">
    <citation type="journal article" date="2022" name="bioRxiv">
        <title>Sequencing and chromosome-scale assembly of the giantPleurodeles waltlgenome.</title>
        <authorList>
            <person name="Brown T."/>
            <person name="Elewa A."/>
            <person name="Iarovenko S."/>
            <person name="Subramanian E."/>
            <person name="Araus A.J."/>
            <person name="Petzold A."/>
            <person name="Susuki M."/>
            <person name="Suzuki K.-i.T."/>
            <person name="Hayashi T."/>
            <person name="Toyoda A."/>
            <person name="Oliveira C."/>
            <person name="Osipova E."/>
            <person name="Leigh N.D."/>
            <person name="Simon A."/>
            <person name="Yun M.H."/>
        </authorList>
    </citation>
    <scope>NUCLEOTIDE SEQUENCE</scope>
    <source>
        <strain evidence="2">20211129_DDA</strain>
        <tissue evidence="2">Liver</tissue>
    </source>
</reference>
<comment type="caution">
    <text evidence="2">The sequence shown here is derived from an EMBL/GenBank/DDBJ whole genome shotgun (WGS) entry which is preliminary data.</text>
</comment>
<organism evidence="2 3">
    <name type="scientific">Pleurodeles waltl</name>
    <name type="common">Iberian ribbed newt</name>
    <dbReference type="NCBI Taxonomy" id="8319"/>
    <lineage>
        <taxon>Eukaryota</taxon>
        <taxon>Metazoa</taxon>
        <taxon>Chordata</taxon>
        <taxon>Craniata</taxon>
        <taxon>Vertebrata</taxon>
        <taxon>Euteleostomi</taxon>
        <taxon>Amphibia</taxon>
        <taxon>Batrachia</taxon>
        <taxon>Caudata</taxon>
        <taxon>Salamandroidea</taxon>
        <taxon>Salamandridae</taxon>
        <taxon>Pleurodelinae</taxon>
        <taxon>Pleurodeles</taxon>
    </lineage>
</organism>
<evidence type="ECO:0000256" key="1">
    <source>
        <dbReference type="SAM" id="MobiDB-lite"/>
    </source>
</evidence>
<feature type="compositionally biased region" description="Basic residues" evidence="1">
    <location>
        <begin position="33"/>
        <end position="42"/>
    </location>
</feature>
<evidence type="ECO:0000313" key="2">
    <source>
        <dbReference type="EMBL" id="KAJ1185414.1"/>
    </source>
</evidence>
<keyword evidence="3" id="KW-1185">Reference proteome</keyword>
<evidence type="ECO:0000313" key="3">
    <source>
        <dbReference type="Proteomes" id="UP001066276"/>
    </source>
</evidence>
<feature type="compositionally biased region" description="Basic and acidic residues" evidence="1">
    <location>
        <begin position="1"/>
        <end position="32"/>
    </location>
</feature>